<dbReference type="AlphaFoldDB" id="A0A8S0XP86"/>
<evidence type="ECO:0000256" key="1">
    <source>
        <dbReference type="SAM" id="MobiDB-lite"/>
    </source>
</evidence>
<sequence>MAWSSRFVQWLSNIWIILCGLVLSWASSLVRPFKSSPVLELPTRSPSLPSTPSFIQSFEPNPAWDAMKIFQLSNGSPRASRIARNKIAEQEVRHGVTTENAFPSPALTYLSSRDDLKARNRDQGSHTSTSISPSDKPSPGFSIFSDITHTLAPSMAADSPSLYSSPATSPASTLNALSTPGSDVLYIGPKEEFLQSEMAIKGKHEDSAAPPTFSSPRKEARVSKIDDSFSADFKPDVGELSKRRTFMEPPVIPGLPHEHLFLLHRSSNTSTDDQNLPLPASPVPSTPKSAFSTFTDLVRSPSPLRSPKAIKRRPVPVVSISEPKYDQPLFDTLGESYFADDNLALPALTMDINDLDVYRHSNVLAESTLSVPPSPKRSPTLRRKARHLDLGALASPFDLHFHGTNVYDSAIYNLYQDGKSILELRESTVDSPTLSLDCEELMSEGRASSVVSSLGPIEEESDGPSHNVASINSASSPIASLSSTTPEDQSDDAGTGMPSPSSATDTHTTQLASSAEPGGEEELKRISKRLSDYASMVFPFSLDDAPSTASGSDYDSDDSDDSEKGCDERVNDHLSSLSVDFPEVCPDEVLAVPTTDAVVDMDSVLGSSGTEIPPCALTADFTLVAPSLADECTHSATEALKHDSEPWQAAANHGAAMADIPCISDDLVSPQANVPTLSDDIPLQPQFPPVADEVSIISVPTKNANRKRNRSATIFQPKPVSSSHLGLSSSLSDPSHISLVGVFEPISTLPWAGTSDASYLVAAHSTANGVGPPAHSSILGLSASFSCPSALVSQEQHSSVTAVSSDTPVSPDANGAPCASVNFQSRCMQDMNLRDSKIHSRRAGIYGGLSRHNFSASLEPTIPRGLDSIAARSRSVAPERHRSSIMYSSQRLARRGSSLRPLVLPLRIALRESASLSTGGVASSSNPRLVMRGESFDSKEDGRTSIGQPPAFPLPALPMRAVLRRKAPPRQPIQASGRKERAEDRLNALIALIDAMDVASVPETDSELEPSTPSTPDPVADLSPPEPVSCGLLHRHGVNWGIAF</sequence>
<organism evidence="3 4">
    <name type="scientific">Cyclocybe aegerita</name>
    <name type="common">Black poplar mushroom</name>
    <name type="synonym">Agrocybe aegerita</name>
    <dbReference type="NCBI Taxonomy" id="1973307"/>
    <lineage>
        <taxon>Eukaryota</taxon>
        <taxon>Fungi</taxon>
        <taxon>Dikarya</taxon>
        <taxon>Basidiomycota</taxon>
        <taxon>Agaricomycotina</taxon>
        <taxon>Agaricomycetes</taxon>
        <taxon>Agaricomycetidae</taxon>
        <taxon>Agaricales</taxon>
        <taxon>Agaricineae</taxon>
        <taxon>Bolbitiaceae</taxon>
        <taxon>Cyclocybe</taxon>
    </lineage>
</organism>
<keyword evidence="2" id="KW-0732">Signal</keyword>
<feature type="compositionally biased region" description="Polar residues" evidence="1">
    <location>
        <begin position="498"/>
        <end position="513"/>
    </location>
</feature>
<evidence type="ECO:0000313" key="3">
    <source>
        <dbReference type="EMBL" id="CAA7267543.1"/>
    </source>
</evidence>
<feature type="compositionally biased region" description="Low complexity" evidence="1">
    <location>
        <begin position="470"/>
        <end position="486"/>
    </location>
</feature>
<comment type="caution">
    <text evidence="3">The sequence shown here is derived from an EMBL/GenBank/DDBJ whole genome shotgun (WGS) entry which is preliminary data.</text>
</comment>
<feature type="region of interest" description="Disordered" evidence="1">
    <location>
        <begin position="1001"/>
        <end position="1023"/>
    </location>
</feature>
<accession>A0A8S0XP86</accession>
<dbReference type="EMBL" id="CACVBS010000060">
    <property type="protein sequence ID" value="CAA7267543.1"/>
    <property type="molecule type" value="Genomic_DNA"/>
</dbReference>
<dbReference type="OrthoDB" id="10375789at2759"/>
<feature type="compositionally biased region" description="Polar residues" evidence="1">
    <location>
        <begin position="125"/>
        <end position="135"/>
    </location>
</feature>
<evidence type="ECO:0000313" key="4">
    <source>
        <dbReference type="Proteomes" id="UP000467700"/>
    </source>
</evidence>
<gene>
    <name evidence="3" type="ORF">AAE3_LOCUS9777</name>
</gene>
<feature type="region of interest" description="Disordered" evidence="1">
    <location>
        <begin position="541"/>
        <end position="568"/>
    </location>
</feature>
<feature type="region of interest" description="Disordered" evidence="1">
    <location>
        <begin position="447"/>
        <end position="523"/>
    </location>
</feature>
<reference evidence="3 4" key="1">
    <citation type="submission" date="2020-01" db="EMBL/GenBank/DDBJ databases">
        <authorList>
            <person name="Gupta K D."/>
        </authorList>
    </citation>
    <scope>NUCLEOTIDE SEQUENCE [LARGE SCALE GENOMIC DNA]</scope>
</reference>
<proteinExistence type="predicted"/>
<protein>
    <submittedName>
        <fullName evidence="3">Uncharacterized protein</fullName>
    </submittedName>
</protein>
<feature type="signal peptide" evidence="2">
    <location>
        <begin position="1"/>
        <end position="26"/>
    </location>
</feature>
<dbReference type="Proteomes" id="UP000467700">
    <property type="component" value="Unassembled WGS sequence"/>
</dbReference>
<name>A0A8S0XP86_CYCAE</name>
<feature type="region of interest" description="Disordered" evidence="1">
    <location>
        <begin position="118"/>
        <end position="144"/>
    </location>
</feature>
<feature type="chain" id="PRO_5035775514" evidence="2">
    <location>
        <begin position="27"/>
        <end position="1044"/>
    </location>
</feature>
<evidence type="ECO:0000256" key="2">
    <source>
        <dbReference type="SAM" id="SignalP"/>
    </source>
</evidence>
<keyword evidence="4" id="KW-1185">Reference proteome</keyword>